<accession>A0A3M2LCS7</accession>
<dbReference type="InterPro" id="IPR029058">
    <property type="entry name" value="AB_hydrolase_fold"/>
</dbReference>
<dbReference type="PANTHER" id="PTHR34853:SF1">
    <property type="entry name" value="LIPASE 5"/>
    <property type="match status" value="1"/>
</dbReference>
<dbReference type="GO" id="GO:0016042">
    <property type="term" value="P:lipid catabolic process"/>
    <property type="evidence" value="ECO:0007669"/>
    <property type="project" value="InterPro"/>
</dbReference>
<dbReference type="Gene3D" id="1.10.260.130">
    <property type="match status" value="1"/>
</dbReference>
<name>A0A3M2LCS7_9NOCA</name>
<dbReference type="Gene3D" id="3.40.50.1820">
    <property type="entry name" value="alpha/beta hydrolase"/>
    <property type="match status" value="1"/>
</dbReference>
<dbReference type="EMBL" id="RFFH01000001">
    <property type="protein sequence ID" value="RMI34896.1"/>
    <property type="molecule type" value="Genomic_DNA"/>
</dbReference>
<evidence type="ECO:0000313" key="1">
    <source>
        <dbReference type="EMBL" id="RMI34896.1"/>
    </source>
</evidence>
<comment type="caution">
    <text evidence="1">The sequence shown here is derived from an EMBL/GenBank/DDBJ whole genome shotgun (WGS) entry which is preliminary data.</text>
</comment>
<sequence>MEIDHAPNRTRRWLRGIAASWALGLAVALGANAVPAVADPVAVQPAPVIPLPPELDPGFYRPPADVVAQTAPGGIIAVRQITAANLSVFPLEVDAWQVSYRSNDSRDQPIAAVATLLKPRGSSPVPRKLLSVQMAEDSTAGYCSSSYAVQHLSAALLGGQIVEPAEFVFADAALQQGWAVVIPDHEGPESAYAAGPLGGRITLDGIRAAIGFSPLEVDSTSPVGMYGYSGGSIPTGHAAELHRSYAPELNIVAAAEGGVGADLGAALTMADNQATSGLVLGAIIGLAREYPDFAAYLDSHLDPLGRALVAIKSPLCVQYQSAILPFLNDKGLIHTDGDPLADPPVAAMLEDTRLGKTLPDMPLFIWHSAWDEILPLYSTDSLVDTYCAQPGASVHYTRDHGGEHIIGEIVGGPAAILWLRDRLDGIPADPGCTTEDTPTMLATPGELPFVQSVLGETVASLFGKAIGR</sequence>
<reference evidence="1 2" key="1">
    <citation type="submission" date="2018-10" db="EMBL/GenBank/DDBJ databases">
        <title>Isolation from cow dung.</title>
        <authorList>
            <person name="Ling L."/>
        </authorList>
    </citation>
    <scope>NUCLEOTIDE SEQUENCE [LARGE SCALE GENOMIC DNA]</scope>
    <source>
        <strain evidence="1 2">NEAU-LL90</strain>
    </source>
</reference>
<evidence type="ECO:0000313" key="2">
    <source>
        <dbReference type="Proteomes" id="UP000279275"/>
    </source>
</evidence>
<dbReference type="AlphaFoldDB" id="A0A3M2LCS7"/>
<organism evidence="1 2">
    <name type="scientific">Nocardia stercoris</name>
    <dbReference type="NCBI Taxonomy" id="2483361"/>
    <lineage>
        <taxon>Bacteria</taxon>
        <taxon>Bacillati</taxon>
        <taxon>Actinomycetota</taxon>
        <taxon>Actinomycetes</taxon>
        <taxon>Mycobacteriales</taxon>
        <taxon>Nocardiaceae</taxon>
        <taxon>Nocardia</taxon>
    </lineage>
</organism>
<gene>
    <name evidence="1" type="ORF">EBN03_00560</name>
</gene>
<dbReference type="PIRSF" id="PIRSF029171">
    <property type="entry name" value="Esterase_LipA"/>
    <property type="match status" value="1"/>
</dbReference>
<dbReference type="OrthoDB" id="9798122at2"/>
<dbReference type="SUPFAM" id="SSF53474">
    <property type="entry name" value="alpha/beta-Hydrolases"/>
    <property type="match status" value="1"/>
</dbReference>
<dbReference type="GO" id="GO:0004806">
    <property type="term" value="F:triacylglycerol lipase activity"/>
    <property type="evidence" value="ECO:0007669"/>
    <property type="project" value="InterPro"/>
</dbReference>
<keyword evidence="2" id="KW-1185">Reference proteome</keyword>
<dbReference type="Proteomes" id="UP000279275">
    <property type="component" value="Unassembled WGS sequence"/>
</dbReference>
<proteinExistence type="predicted"/>
<dbReference type="InterPro" id="IPR005152">
    <property type="entry name" value="Lipase_secreted"/>
</dbReference>
<dbReference type="Pfam" id="PF03583">
    <property type="entry name" value="LIP"/>
    <property type="match status" value="1"/>
</dbReference>
<dbReference type="PANTHER" id="PTHR34853">
    <property type="match status" value="1"/>
</dbReference>
<protein>
    <submittedName>
        <fullName evidence="1">Triacylglycerol lipase</fullName>
    </submittedName>
</protein>